<dbReference type="PANTHER" id="PTHR33755">
    <property type="entry name" value="TOXIN PARE1-RELATED"/>
    <property type="match status" value="1"/>
</dbReference>
<evidence type="ECO:0000313" key="3">
    <source>
        <dbReference type="EMBL" id="GAN96868.1"/>
    </source>
</evidence>
<protein>
    <submittedName>
        <fullName evidence="3">Plasmid stabilization protein</fullName>
    </submittedName>
</protein>
<evidence type="ECO:0000256" key="2">
    <source>
        <dbReference type="ARBA" id="ARBA00022649"/>
    </source>
</evidence>
<comment type="similarity">
    <text evidence="1">Belongs to the RelE toxin family.</text>
</comment>
<dbReference type="RefSeq" id="WP_048851536.1">
    <property type="nucleotide sequence ID" value="NZ_BANI01000104.1"/>
</dbReference>
<gene>
    <name evidence="3" type="ORF">Geu3261_0119_002</name>
</gene>
<accession>A0A0D6Q0Q0</accession>
<evidence type="ECO:0000256" key="1">
    <source>
        <dbReference type="ARBA" id="ARBA00006226"/>
    </source>
</evidence>
<dbReference type="Proteomes" id="UP000032675">
    <property type="component" value="Unassembled WGS sequence"/>
</dbReference>
<name>A0A0D6Q0Q0_KOMEU</name>
<proteinExistence type="inferred from homology"/>
<sequence>MQVKWSDEALADRIAIRNYLLPRNPHAAKRVFLRLKEATKDLALFPYMGRDGGDGTREWVVVHPYVLLYEVDEPAQVVRVLSVWHMSQERP</sequence>
<dbReference type="NCBIfam" id="TIGR02385">
    <property type="entry name" value="RelE_StbE"/>
    <property type="match status" value="1"/>
</dbReference>
<dbReference type="Gene3D" id="3.30.2310.20">
    <property type="entry name" value="RelE-like"/>
    <property type="match status" value="1"/>
</dbReference>
<dbReference type="InterPro" id="IPR007712">
    <property type="entry name" value="RelE/ParE_toxin"/>
</dbReference>
<reference evidence="3 4" key="1">
    <citation type="submission" date="2012-11" db="EMBL/GenBank/DDBJ databases">
        <title>Whole genome sequence of Gluconacetobacter europaeus NBRC3261.</title>
        <authorList>
            <person name="Azuma Y."/>
            <person name="Higashiura N."/>
            <person name="Hirakawa H."/>
            <person name="Matsushita K."/>
        </authorList>
    </citation>
    <scope>NUCLEOTIDE SEQUENCE [LARGE SCALE GENOMIC DNA]</scope>
    <source>
        <strain evidence="3 4">NBRC 3261</strain>
    </source>
</reference>
<keyword evidence="2" id="KW-1277">Toxin-antitoxin system</keyword>
<evidence type="ECO:0000313" key="4">
    <source>
        <dbReference type="Proteomes" id="UP000032675"/>
    </source>
</evidence>
<dbReference type="InterPro" id="IPR051803">
    <property type="entry name" value="TA_system_RelE-like_toxin"/>
</dbReference>
<organism evidence="3 4">
    <name type="scientific">Komagataeibacter europaeus NBRC 3261</name>
    <dbReference type="NCBI Taxonomy" id="1234669"/>
    <lineage>
        <taxon>Bacteria</taxon>
        <taxon>Pseudomonadati</taxon>
        <taxon>Pseudomonadota</taxon>
        <taxon>Alphaproteobacteria</taxon>
        <taxon>Acetobacterales</taxon>
        <taxon>Acetobacteraceae</taxon>
        <taxon>Komagataeibacter</taxon>
    </lineage>
</organism>
<dbReference type="Pfam" id="PF05016">
    <property type="entry name" value="ParE_toxin"/>
    <property type="match status" value="1"/>
</dbReference>
<comment type="caution">
    <text evidence="3">The sequence shown here is derived from an EMBL/GenBank/DDBJ whole genome shotgun (WGS) entry which is preliminary data.</text>
</comment>
<dbReference type="EMBL" id="BANI01000104">
    <property type="protein sequence ID" value="GAN96868.1"/>
    <property type="molecule type" value="Genomic_DNA"/>
</dbReference>
<dbReference type="InterPro" id="IPR035093">
    <property type="entry name" value="RelE/ParE_toxin_dom_sf"/>
</dbReference>
<dbReference type="AlphaFoldDB" id="A0A0D6Q0Q0"/>